<comment type="caution">
    <text evidence="1">The sequence shown here is derived from an EMBL/GenBank/DDBJ whole genome shotgun (WGS) entry which is preliminary data.</text>
</comment>
<accession>A0AAN9F2E0</accession>
<keyword evidence="2" id="KW-1185">Reference proteome</keyword>
<sequence length="127" mass="14765">MKKEPPIIPFIHALAHAANEEMPNQPPLLDNQTGWIQVIRVIEYTTTNNVQDSITLRVVRVDNEVREYTCGLYIKDPNYKITNGWLHFYEAMGYVGGETLNLRVVNDARNIVEVRRIWIIFSFVMNC</sequence>
<gene>
    <name evidence="1" type="ORF">RIF29_20359</name>
</gene>
<protein>
    <submittedName>
        <fullName evidence="1">Uncharacterized protein</fullName>
    </submittedName>
</protein>
<organism evidence="1 2">
    <name type="scientific">Crotalaria pallida</name>
    <name type="common">Smooth rattlebox</name>
    <name type="synonym">Crotalaria striata</name>
    <dbReference type="NCBI Taxonomy" id="3830"/>
    <lineage>
        <taxon>Eukaryota</taxon>
        <taxon>Viridiplantae</taxon>
        <taxon>Streptophyta</taxon>
        <taxon>Embryophyta</taxon>
        <taxon>Tracheophyta</taxon>
        <taxon>Spermatophyta</taxon>
        <taxon>Magnoliopsida</taxon>
        <taxon>eudicotyledons</taxon>
        <taxon>Gunneridae</taxon>
        <taxon>Pentapetalae</taxon>
        <taxon>rosids</taxon>
        <taxon>fabids</taxon>
        <taxon>Fabales</taxon>
        <taxon>Fabaceae</taxon>
        <taxon>Papilionoideae</taxon>
        <taxon>50 kb inversion clade</taxon>
        <taxon>genistoids sensu lato</taxon>
        <taxon>core genistoids</taxon>
        <taxon>Crotalarieae</taxon>
        <taxon>Crotalaria</taxon>
    </lineage>
</organism>
<reference evidence="1 2" key="1">
    <citation type="submission" date="2024-01" db="EMBL/GenBank/DDBJ databases">
        <title>The genomes of 5 underutilized Papilionoideae crops provide insights into root nodulation and disease resistanc.</title>
        <authorList>
            <person name="Yuan L."/>
        </authorList>
    </citation>
    <scope>NUCLEOTIDE SEQUENCE [LARGE SCALE GENOMIC DNA]</scope>
    <source>
        <strain evidence="1">ZHUSHIDOU_FW_LH</strain>
        <tissue evidence="1">Leaf</tissue>
    </source>
</reference>
<dbReference type="EMBL" id="JAYWIO010000004">
    <property type="protein sequence ID" value="KAK7267681.1"/>
    <property type="molecule type" value="Genomic_DNA"/>
</dbReference>
<proteinExistence type="predicted"/>
<evidence type="ECO:0000313" key="1">
    <source>
        <dbReference type="EMBL" id="KAK7267681.1"/>
    </source>
</evidence>
<dbReference type="AlphaFoldDB" id="A0AAN9F2E0"/>
<name>A0AAN9F2E0_CROPI</name>
<evidence type="ECO:0000313" key="2">
    <source>
        <dbReference type="Proteomes" id="UP001372338"/>
    </source>
</evidence>
<dbReference type="Proteomes" id="UP001372338">
    <property type="component" value="Unassembled WGS sequence"/>
</dbReference>